<evidence type="ECO:0000313" key="2">
    <source>
        <dbReference type="Proteomes" id="UP000308652"/>
    </source>
</evidence>
<protein>
    <recommendedName>
        <fullName evidence="3">F-box domain-containing protein</fullName>
    </recommendedName>
</protein>
<reference evidence="1 2" key="1">
    <citation type="journal article" date="2019" name="Nat. Ecol. Evol.">
        <title>Megaphylogeny resolves global patterns of mushroom evolution.</title>
        <authorList>
            <person name="Varga T."/>
            <person name="Krizsan K."/>
            <person name="Foldi C."/>
            <person name="Dima B."/>
            <person name="Sanchez-Garcia M."/>
            <person name="Sanchez-Ramirez S."/>
            <person name="Szollosi G.J."/>
            <person name="Szarkandi J.G."/>
            <person name="Papp V."/>
            <person name="Albert L."/>
            <person name="Andreopoulos W."/>
            <person name="Angelini C."/>
            <person name="Antonin V."/>
            <person name="Barry K.W."/>
            <person name="Bougher N.L."/>
            <person name="Buchanan P."/>
            <person name="Buyck B."/>
            <person name="Bense V."/>
            <person name="Catcheside P."/>
            <person name="Chovatia M."/>
            <person name="Cooper J."/>
            <person name="Damon W."/>
            <person name="Desjardin D."/>
            <person name="Finy P."/>
            <person name="Geml J."/>
            <person name="Haridas S."/>
            <person name="Hughes K."/>
            <person name="Justo A."/>
            <person name="Karasinski D."/>
            <person name="Kautmanova I."/>
            <person name="Kiss B."/>
            <person name="Kocsube S."/>
            <person name="Kotiranta H."/>
            <person name="LaButti K.M."/>
            <person name="Lechner B.E."/>
            <person name="Liimatainen K."/>
            <person name="Lipzen A."/>
            <person name="Lukacs Z."/>
            <person name="Mihaltcheva S."/>
            <person name="Morgado L.N."/>
            <person name="Niskanen T."/>
            <person name="Noordeloos M.E."/>
            <person name="Ohm R.A."/>
            <person name="Ortiz-Santana B."/>
            <person name="Ovrebo C."/>
            <person name="Racz N."/>
            <person name="Riley R."/>
            <person name="Savchenko A."/>
            <person name="Shiryaev A."/>
            <person name="Soop K."/>
            <person name="Spirin V."/>
            <person name="Szebenyi C."/>
            <person name="Tomsovsky M."/>
            <person name="Tulloss R.E."/>
            <person name="Uehling J."/>
            <person name="Grigoriev I.V."/>
            <person name="Vagvolgyi C."/>
            <person name="Papp T."/>
            <person name="Martin F.M."/>
            <person name="Miettinen O."/>
            <person name="Hibbett D.S."/>
            <person name="Nagy L.G."/>
        </authorList>
    </citation>
    <scope>NUCLEOTIDE SEQUENCE [LARGE SCALE GENOMIC DNA]</scope>
    <source>
        <strain evidence="1 2">CBS 166.37</strain>
    </source>
</reference>
<proteinExistence type="predicted"/>
<gene>
    <name evidence="1" type="ORF">BDQ12DRAFT_691561</name>
</gene>
<organism evidence="1 2">
    <name type="scientific">Crucibulum laeve</name>
    <dbReference type="NCBI Taxonomy" id="68775"/>
    <lineage>
        <taxon>Eukaryota</taxon>
        <taxon>Fungi</taxon>
        <taxon>Dikarya</taxon>
        <taxon>Basidiomycota</taxon>
        <taxon>Agaricomycotina</taxon>
        <taxon>Agaricomycetes</taxon>
        <taxon>Agaricomycetidae</taxon>
        <taxon>Agaricales</taxon>
        <taxon>Agaricineae</taxon>
        <taxon>Nidulariaceae</taxon>
        <taxon>Crucibulum</taxon>
    </lineage>
</organism>
<dbReference type="OrthoDB" id="2979537at2759"/>
<dbReference type="STRING" id="68775.A0A5C3LK99"/>
<evidence type="ECO:0008006" key="3">
    <source>
        <dbReference type="Google" id="ProtNLM"/>
    </source>
</evidence>
<accession>A0A5C3LK99</accession>
<dbReference type="EMBL" id="ML213654">
    <property type="protein sequence ID" value="TFK33145.1"/>
    <property type="molecule type" value="Genomic_DNA"/>
</dbReference>
<evidence type="ECO:0000313" key="1">
    <source>
        <dbReference type="EMBL" id="TFK33145.1"/>
    </source>
</evidence>
<dbReference type="Proteomes" id="UP000308652">
    <property type="component" value="Unassembled WGS sequence"/>
</dbReference>
<sequence length="413" mass="46193">MPATFDLQAIMQAVPSASSKTPADMDPPSFIRMLPSEVLSEIFDIFSSDLAVLEDPLAAPMMLSHVSHFWREVVIDSLPTHWCTLNIRHVRHPEVLLDILGRSKNRTPDVNVYMPQTDPEPYPEDPNFIAVFSGIAAHASRVRRLSIVARNPTIHRIMRYIDRAPFSALENLELVQDGPDPTRFHFYGCFVVNPEVFSALRLVHTAAHFEDASNLGGVRTLDLDHSSGALLDQRAIRSIGYPNTPLTPCMTKLTQLTIIATRLLKLPTPFVPSFTSSDLRSLKLADVPATSTPDVRDEVIKLFSYTYTPDLQELSLERVHVSAFLLFMQMLDPKNPRFPAVTSLTLAEVHLDYINTMFMRAFPALKALSLIKIDPTPITRLLPDPLLWPVLSRITVDGCDVSRPSPILMITAP</sequence>
<keyword evidence="2" id="KW-1185">Reference proteome</keyword>
<name>A0A5C3LK99_9AGAR</name>
<dbReference type="AlphaFoldDB" id="A0A5C3LK99"/>